<protein>
    <submittedName>
        <fullName evidence="2">Uncharacterized protein</fullName>
    </submittedName>
</protein>
<proteinExistence type="predicted"/>
<evidence type="ECO:0000313" key="2">
    <source>
        <dbReference type="EMBL" id="KAL1509818.1"/>
    </source>
</evidence>
<feature type="region of interest" description="Disordered" evidence="1">
    <location>
        <begin position="202"/>
        <end position="250"/>
    </location>
</feature>
<keyword evidence="3" id="KW-1185">Reference proteome</keyword>
<evidence type="ECO:0000313" key="3">
    <source>
        <dbReference type="Proteomes" id="UP001566132"/>
    </source>
</evidence>
<name>A0ABD1F6L9_HYPHA</name>
<gene>
    <name evidence="2" type="ORF">ABEB36_004498</name>
</gene>
<feature type="compositionally biased region" description="Basic and acidic residues" evidence="1">
    <location>
        <begin position="211"/>
        <end position="222"/>
    </location>
</feature>
<evidence type="ECO:0000256" key="1">
    <source>
        <dbReference type="SAM" id="MobiDB-lite"/>
    </source>
</evidence>
<dbReference type="Proteomes" id="UP001566132">
    <property type="component" value="Unassembled WGS sequence"/>
</dbReference>
<sequence length="432" mass="49051">MDISNIDCSDSDSEMDSVCFGPYTMKEARWDIKHGKPRHISERHSSQARYHYWDVSSDYEDKVCKLMENLNTNISNASQYVTAASENETSAVTNEYHETRNSQHTSYNTAVSDFQNNSDNSIVAISDDSFNDFQYSHDVKAEIQETSYSSREEIISLSDSNEFEEESRSEMSLTHAGASTRSVNELENLDDTLEEMNRFLEQGSNYIMPEKSPKKQDTREYNSSDSDSALAKSEKSFPSKNLKPPFPPQDDCQYLTNNEKLLKNSSKIPVSALGTFKIPRSVQNTPQKFPKPHLKNIVSPVGVYIKNTPQYSQLIKTTTQLKKIQPTFLHLARKENVAPQGDIPMVVYKPAKSKIASVTQDVKLPKNIQKLISPRVVTKHEGRIELKSSDVSIRRKLSDSNLTINDSLLSNPDTSILTHKQPFQLNYKQKKN</sequence>
<reference evidence="2 3" key="1">
    <citation type="submission" date="2024-05" db="EMBL/GenBank/DDBJ databases">
        <title>Genetic variation in Jamaican populations of the coffee berry borer (Hypothenemus hampei).</title>
        <authorList>
            <person name="Errbii M."/>
            <person name="Myrie A."/>
        </authorList>
    </citation>
    <scope>NUCLEOTIDE SEQUENCE [LARGE SCALE GENOMIC DNA]</scope>
    <source>
        <strain evidence="2">JA-Hopewell-2020-01-JO</strain>
        <tissue evidence="2">Whole body</tissue>
    </source>
</reference>
<comment type="caution">
    <text evidence="2">The sequence shown here is derived from an EMBL/GenBank/DDBJ whole genome shotgun (WGS) entry which is preliminary data.</text>
</comment>
<dbReference type="EMBL" id="JBDJPC010000003">
    <property type="protein sequence ID" value="KAL1509818.1"/>
    <property type="molecule type" value="Genomic_DNA"/>
</dbReference>
<organism evidence="2 3">
    <name type="scientific">Hypothenemus hampei</name>
    <name type="common">Coffee berry borer</name>
    <dbReference type="NCBI Taxonomy" id="57062"/>
    <lineage>
        <taxon>Eukaryota</taxon>
        <taxon>Metazoa</taxon>
        <taxon>Ecdysozoa</taxon>
        <taxon>Arthropoda</taxon>
        <taxon>Hexapoda</taxon>
        <taxon>Insecta</taxon>
        <taxon>Pterygota</taxon>
        <taxon>Neoptera</taxon>
        <taxon>Endopterygota</taxon>
        <taxon>Coleoptera</taxon>
        <taxon>Polyphaga</taxon>
        <taxon>Cucujiformia</taxon>
        <taxon>Curculionidae</taxon>
        <taxon>Scolytinae</taxon>
        <taxon>Hypothenemus</taxon>
    </lineage>
</organism>
<accession>A0ABD1F6L9</accession>
<dbReference type="AlphaFoldDB" id="A0ABD1F6L9"/>
<feature type="region of interest" description="Disordered" evidence="1">
    <location>
        <begin position="157"/>
        <end position="182"/>
    </location>
</feature>